<sequence length="1327" mass="146738">MAASDATGTIVQEIIEEVDVKRKGSLFYETTEAQWHISDNHRQNLPFSDVCPADITVRKLDVEVDVTTNFMDTLKTKFSKPKAGDVEGGAVGGVRRKKILKDVSADFPPGTLTAIIGGSGSGKTTFLNVLSHRMRGSTLTIAGSTRYNGSEDLFTVTSAYVTQTDVLLPSLTVRETLLYAASLRLPSSTTSQQRNRLVEEVILELGLKECANTRIGDGFRKGGCSGGERRRVSIGVQMLRNPSVLFLDEPTTGLDATSAFHLVKTLKHLANTGRTIITTIHQPRSDIFFLFDRLALLSRGNVAYMGPTSECLSWFDGLLPGGLRPHVNPADYLIDIVAVDTRTKEAEDESQARVNRLLVAWSRESGARFAADKTALEKSRAPPDERAKRMQQSAPFLRQVQVLTSRNLLTTIRDPFGLVGSWSEAIFMGLVCGLIFYKIPHDLAGIRSVQAAFYLLVVGHSYLFTLFEIYRLTRVDIQLFDRERGENLVSGVAWIVSRRIAHGILEDFIVPFLFCFIFSYLVGLQGNIGIFLAVVVLTHYIVVSFALFCVALLRDFAWAALMANLFATVQTYGSGFFAQATTIPVYVRWMKYISYLFYGFGVASVNEFTGRYYDCPYGDARTNPACIQYRGSFILKNLSFSENWTTVPLCVMLGFVAFFFISSCFLLQFWVVDVQVSSAQTQNDDPDASAGKEIMRKSRDGDSVKKVDVELVDLALEIYKPSLKRGKGRTLNVLKGISTKFQAGELNVILGPSGSGKSSLLNTMARRLRSSLLTRYRMSGMMLFNGVEPTDKEVRSLCSYVTQDDSALLPYLTVRETLRFAAGLRLPRWMSEEEKVKRAEGVMLKMGLKDCADVLVGNELLKGISGGEKRRVSIAVQVLTEPQILILDEPTSGLDAFTASSIIKVLEGLAQEGRTVIATIHQSRSDLFPHFGNILLLAKGGQVAYSGRGSNMLRHFASLGHACPSTTNPTDFALDIISVDLREEKNEAVSREKVENLIRQFALIQQSENLAIQNETKPGELGLTGLEGKDLTPMYIAMPILVRRSLLCFKRQPDLAVARIMQVAGLGIFIVLFFAPLKADYFSFQNRLGVIQQILALYFVGLLQNVGQYPLERDAFYREYADRAYSVNSFFFVYLILEIPFEIASGLLFSLLLVGVNLQRTVSMYFLIALVSFCMVSCGESLGIIFNTLITDSTGFALNITSSLISITVVMAGILSIDMPAFFKGVNYTSPGKYAAASMTIKTFTDFKFTCTNAQRLPDGSCPIQTGKQVLDLFNYHTSLTSNIRALIAVTVAYRLIAYAVLRLSKADFGVTKKGSGPRLERVEVGN</sequence>
<organism evidence="1 2">
    <name type="scientific">Thelephora ganbajun</name>
    <name type="common">Ganba fungus</name>
    <dbReference type="NCBI Taxonomy" id="370292"/>
    <lineage>
        <taxon>Eukaryota</taxon>
        <taxon>Fungi</taxon>
        <taxon>Dikarya</taxon>
        <taxon>Basidiomycota</taxon>
        <taxon>Agaricomycotina</taxon>
        <taxon>Agaricomycetes</taxon>
        <taxon>Thelephorales</taxon>
        <taxon>Thelephoraceae</taxon>
        <taxon>Thelephora</taxon>
    </lineage>
</organism>
<protein>
    <submittedName>
        <fullName evidence="1">P-loop containing nucleoside triphosphate hydrolase protein</fullName>
    </submittedName>
</protein>
<gene>
    <name evidence="1" type="ORF">BDM02DRAFT_1805578</name>
</gene>
<evidence type="ECO:0000313" key="2">
    <source>
        <dbReference type="Proteomes" id="UP000886501"/>
    </source>
</evidence>
<accession>A0ACB6ZIX1</accession>
<keyword evidence="2" id="KW-1185">Reference proteome</keyword>
<dbReference type="Proteomes" id="UP000886501">
    <property type="component" value="Unassembled WGS sequence"/>
</dbReference>
<reference evidence="1" key="2">
    <citation type="journal article" date="2020" name="Nat. Commun.">
        <title>Large-scale genome sequencing of mycorrhizal fungi provides insights into the early evolution of symbiotic traits.</title>
        <authorList>
            <person name="Miyauchi S."/>
            <person name="Kiss E."/>
            <person name="Kuo A."/>
            <person name="Drula E."/>
            <person name="Kohler A."/>
            <person name="Sanchez-Garcia M."/>
            <person name="Morin E."/>
            <person name="Andreopoulos B."/>
            <person name="Barry K.W."/>
            <person name="Bonito G."/>
            <person name="Buee M."/>
            <person name="Carver A."/>
            <person name="Chen C."/>
            <person name="Cichocki N."/>
            <person name="Clum A."/>
            <person name="Culley D."/>
            <person name="Crous P.W."/>
            <person name="Fauchery L."/>
            <person name="Girlanda M."/>
            <person name="Hayes R.D."/>
            <person name="Keri Z."/>
            <person name="LaButti K."/>
            <person name="Lipzen A."/>
            <person name="Lombard V."/>
            <person name="Magnuson J."/>
            <person name="Maillard F."/>
            <person name="Murat C."/>
            <person name="Nolan M."/>
            <person name="Ohm R.A."/>
            <person name="Pangilinan J."/>
            <person name="Pereira M.F."/>
            <person name="Perotto S."/>
            <person name="Peter M."/>
            <person name="Pfister S."/>
            <person name="Riley R."/>
            <person name="Sitrit Y."/>
            <person name="Stielow J.B."/>
            <person name="Szollosi G."/>
            <person name="Zifcakova L."/>
            <person name="Stursova M."/>
            <person name="Spatafora J.W."/>
            <person name="Tedersoo L."/>
            <person name="Vaario L.M."/>
            <person name="Yamada A."/>
            <person name="Yan M."/>
            <person name="Wang P."/>
            <person name="Xu J."/>
            <person name="Bruns T."/>
            <person name="Baldrian P."/>
            <person name="Vilgalys R."/>
            <person name="Dunand C."/>
            <person name="Henrissat B."/>
            <person name="Grigoriev I.V."/>
            <person name="Hibbett D."/>
            <person name="Nagy L.G."/>
            <person name="Martin F.M."/>
        </authorList>
    </citation>
    <scope>NUCLEOTIDE SEQUENCE</scope>
    <source>
        <strain evidence="1">P2</strain>
    </source>
</reference>
<name>A0ACB6ZIX1_THEGA</name>
<dbReference type="EMBL" id="MU117996">
    <property type="protein sequence ID" value="KAF9649547.1"/>
    <property type="molecule type" value="Genomic_DNA"/>
</dbReference>
<comment type="caution">
    <text evidence="1">The sequence shown here is derived from an EMBL/GenBank/DDBJ whole genome shotgun (WGS) entry which is preliminary data.</text>
</comment>
<reference evidence="1" key="1">
    <citation type="submission" date="2019-10" db="EMBL/GenBank/DDBJ databases">
        <authorList>
            <consortium name="DOE Joint Genome Institute"/>
            <person name="Kuo A."/>
            <person name="Miyauchi S."/>
            <person name="Kiss E."/>
            <person name="Drula E."/>
            <person name="Kohler A."/>
            <person name="Sanchez-Garcia M."/>
            <person name="Andreopoulos B."/>
            <person name="Barry K.W."/>
            <person name="Bonito G."/>
            <person name="Buee M."/>
            <person name="Carver A."/>
            <person name="Chen C."/>
            <person name="Cichocki N."/>
            <person name="Clum A."/>
            <person name="Culley D."/>
            <person name="Crous P.W."/>
            <person name="Fauchery L."/>
            <person name="Girlanda M."/>
            <person name="Hayes R."/>
            <person name="Keri Z."/>
            <person name="Labutti K."/>
            <person name="Lipzen A."/>
            <person name="Lombard V."/>
            <person name="Magnuson J."/>
            <person name="Maillard F."/>
            <person name="Morin E."/>
            <person name="Murat C."/>
            <person name="Nolan M."/>
            <person name="Ohm R."/>
            <person name="Pangilinan J."/>
            <person name="Pereira M."/>
            <person name="Perotto S."/>
            <person name="Peter M."/>
            <person name="Riley R."/>
            <person name="Sitrit Y."/>
            <person name="Stielow B."/>
            <person name="Szollosi G."/>
            <person name="Zifcakova L."/>
            <person name="Stursova M."/>
            <person name="Spatafora J.W."/>
            <person name="Tedersoo L."/>
            <person name="Vaario L.-M."/>
            <person name="Yamada A."/>
            <person name="Yan M."/>
            <person name="Wang P."/>
            <person name="Xu J."/>
            <person name="Bruns T."/>
            <person name="Baldrian P."/>
            <person name="Vilgalys R."/>
            <person name="Henrissat B."/>
            <person name="Grigoriev I.V."/>
            <person name="Hibbett D."/>
            <person name="Nagy L.G."/>
            <person name="Martin F.M."/>
        </authorList>
    </citation>
    <scope>NUCLEOTIDE SEQUENCE</scope>
    <source>
        <strain evidence="1">P2</strain>
    </source>
</reference>
<evidence type="ECO:0000313" key="1">
    <source>
        <dbReference type="EMBL" id="KAF9649547.1"/>
    </source>
</evidence>
<proteinExistence type="predicted"/>
<keyword evidence="1" id="KW-0378">Hydrolase</keyword>